<dbReference type="EMBL" id="CP013331">
    <property type="protein sequence ID" value="ALQ39198.1"/>
    <property type="molecule type" value="Genomic_DNA"/>
</dbReference>
<evidence type="ECO:0000313" key="1">
    <source>
        <dbReference type="EMBL" id="ALQ39198.1"/>
    </source>
</evidence>
<evidence type="ECO:0000313" key="2">
    <source>
        <dbReference type="Proteomes" id="UP000063275"/>
    </source>
</evidence>
<reference evidence="1 2" key="1">
    <citation type="submission" date="2015-11" db="EMBL/GenBank/DDBJ databases">
        <authorList>
            <person name="Zhang Y."/>
            <person name="Guo Z."/>
        </authorList>
    </citation>
    <scope>NUCLEOTIDE SEQUENCE [LARGE SCALE GENOMIC DNA]</scope>
    <source>
        <strain evidence="1 2">ChDC F174</strain>
    </source>
</reference>
<dbReference type="RefSeq" id="WP_029493616.1">
    <property type="nucleotide sequence ID" value="NZ_ATKF01000094.1"/>
</dbReference>
<proteinExistence type="predicted"/>
<sequence>MSILKAYGNEVVSIFQLIGNKENDITKSIAWALKKCSVFMAKFIYEIFKIDINPDEVSIFYQNYDPKAGVTDIEMTDGETFYLIIEAKRGWLLPGEEQLKKYSLRKNFREIKVHNKAILSMSECSIEYAKSNLPFENIDEIPIKHLSWSKIYNLAVESRVNSNNEQKHLLDELKEYLGGIMTMQTKDSNWVYVVVLSGGKPKECDLTWIEIVKDCGKYFHPIGGNGWPKDPPNYIAFRYNGKLQSIHHIDSYVVTKNLHKEVPCMPDINENINFFVYTLGSAIIPPKEIKTGNIYPNGRVWAMLDTLLTSDTISEARDISKTR</sequence>
<accession>A0A0S2ZK42</accession>
<name>A0A0S2ZK42_9FUSO</name>
<evidence type="ECO:0008006" key="3">
    <source>
        <dbReference type="Google" id="ProtNLM"/>
    </source>
</evidence>
<protein>
    <recommendedName>
        <fullName evidence="3">Nuclease</fullName>
    </recommendedName>
</protein>
<organism evidence="1">
    <name type="scientific">Fusobacterium hwasookii ChDC F174</name>
    <dbReference type="NCBI Taxonomy" id="1307442"/>
    <lineage>
        <taxon>Bacteria</taxon>
        <taxon>Fusobacteriati</taxon>
        <taxon>Fusobacteriota</taxon>
        <taxon>Fusobacteriia</taxon>
        <taxon>Fusobacteriales</taxon>
        <taxon>Fusobacteriaceae</taxon>
        <taxon>Fusobacterium</taxon>
    </lineage>
</organism>
<dbReference type="AlphaFoldDB" id="A0A0S2ZK42"/>
<dbReference type="KEGG" id="fhw:RN87_01105"/>
<gene>
    <name evidence="1" type="ORF">RN87_01105</name>
</gene>
<dbReference type="Proteomes" id="UP000063275">
    <property type="component" value="Chromosome"/>
</dbReference>
<dbReference type="OrthoDB" id="2958820at2"/>